<evidence type="ECO:0000313" key="8">
    <source>
        <dbReference type="Proteomes" id="UP000231021"/>
    </source>
</evidence>
<keyword evidence="4 6" id="KW-1133">Transmembrane helix</keyword>
<feature type="transmembrane region" description="Helical" evidence="6">
    <location>
        <begin position="129"/>
        <end position="150"/>
    </location>
</feature>
<dbReference type="InterPro" id="IPR043428">
    <property type="entry name" value="LivM-like"/>
</dbReference>
<gene>
    <name evidence="7" type="ORF">COW98_04750</name>
</gene>
<proteinExistence type="predicted"/>
<accession>A0A2H0BXA7</accession>
<dbReference type="GO" id="GO:0005886">
    <property type="term" value="C:plasma membrane"/>
    <property type="evidence" value="ECO:0007669"/>
    <property type="project" value="UniProtKB-SubCell"/>
</dbReference>
<dbReference type="AlphaFoldDB" id="A0A2H0BXA7"/>
<keyword evidence="3 6" id="KW-0812">Transmembrane</keyword>
<feature type="transmembrane region" description="Helical" evidence="6">
    <location>
        <begin position="258"/>
        <end position="278"/>
    </location>
</feature>
<evidence type="ECO:0000256" key="1">
    <source>
        <dbReference type="ARBA" id="ARBA00004651"/>
    </source>
</evidence>
<dbReference type="CDD" id="cd06581">
    <property type="entry name" value="TM_PBP1_LivM_like"/>
    <property type="match status" value="1"/>
</dbReference>
<feature type="transmembrane region" description="Helical" evidence="6">
    <location>
        <begin position="185"/>
        <end position="207"/>
    </location>
</feature>
<feature type="transmembrane region" description="Helical" evidence="6">
    <location>
        <begin position="88"/>
        <end position="109"/>
    </location>
</feature>
<dbReference type="Pfam" id="PF02653">
    <property type="entry name" value="BPD_transp_2"/>
    <property type="match status" value="1"/>
</dbReference>
<reference evidence="7 8" key="1">
    <citation type="submission" date="2017-09" db="EMBL/GenBank/DDBJ databases">
        <title>Depth-based differentiation of microbial function through sediment-hosted aquifers and enrichment of novel symbionts in the deep terrestrial subsurface.</title>
        <authorList>
            <person name="Probst A.J."/>
            <person name="Ladd B."/>
            <person name="Jarett J.K."/>
            <person name="Geller-Mcgrath D.E."/>
            <person name="Sieber C.M."/>
            <person name="Emerson J.B."/>
            <person name="Anantharaman K."/>
            <person name="Thomas B.C."/>
            <person name="Malmstrom R."/>
            <person name="Stieglmeier M."/>
            <person name="Klingl A."/>
            <person name="Woyke T."/>
            <person name="Ryan C.M."/>
            <person name="Banfield J.F."/>
        </authorList>
    </citation>
    <scope>NUCLEOTIDE SEQUENCE [LARGE SCALE GENOMIC DNA]</scope>
    <source>
        <strain evidence="7">CG22_combo_CG10-13_8_21_14_all_35_9</strain>
    </source>
</reference>
<comment type="caution">
    <text evidence="7">The sequence shown here is derived from an EMBL/GenBank/DDBJ whole genome shotgun (WGS) entry which is preliminary data.</text>
</comment>
<dbReference type="PANTHER" id="PTHR30482">
    <property type="entry name" value="HIGH-AFFINITY BRANCHED-CHAIN AMINO ACID TRANSPORT SYSTEM PERMEASE"/>
    <property type="match status" value="1"/>
</dbReference>
<feature type="transmembrane region" description="Helical" evidence="6">
    <location>
        <begin position="219"/>
        <end position="246"/>
    </location>
</feature>
<evidence type="ECO:0000256" key="2">
    <source>
        <dbReference type="ARBA" id="ARBA00022475"/>
    </source>
</evidence>
<dbReference type="EMBL" id="PCTB01000096">
    <property type="protein sequence ID" value="PIP62307.1"/>
    <property type="molecule type" value="Genomic_DNA"/>
</dbReference>
<comment type="subcellular location">
    <subcellularLocation>
        <location evidence="1">Cell membrane</location>
        <topology evidence="1">Multi-pass membrane protein</topology>
    </subcellularLocation>
</comment>
<feature type="transmembrane region" description="Helical" evidence="6">
    <location>
        <begin position="58"/>
        <end position="76"/>
    </location>
</feature>
<keyword evidence="5 6" id="KW-0472">Membrane</keyword>
<evidence type="ECO:0000256" key="5">
    <source>
        <dbReference type="ARBA" id="ARBA00023136"/>
    </source>
</evidence>
<evidence type="ECO:0000256" key="4">
    <source>
        <dbReference type="ARBA" id="ARBA00022989"/>
    </source>
</evidence>
<evidence type="ECO:0000256" key="3">
    <source>
        <dbReference type="ARBA" id="ARBA00022692"/>
    </source>
</evidence>
<evidence type="ECO:0000256" key="6">
    <source>
        <dbReference type="SAM" id="Phobius"/>
    </source>
</evidence>
<keyword evidence="2" id="KW-1003">Cell membrane</keyword>
<feature type="transmembrane region" description="Helical" evidence="6">
    <location>
        <begin position="32"/>
        <end position="52"/>
    </location>
</feature>
<evidence type="ECO:0000313" key="7">
    <source>
        <dbReference type="EMBL" id="PIP62307.1"/>
    </source>
</evidence>
<protein>
    <submittedName>
        <fullName evidence="7">Branched-chain amino acid ABC transporter permease</fullName>
    </submittedName>
</protein>
<sequence>MIDAYFIHLLILIGIYLILAMSLQLSLGYSGLLNLGHIAFFGIGAYVSAILSLSGVPFLISILVAGIISGFFGWLLSLPTSRLKGDYLALTTLGFSFVVYAIFLNWVEITKGPFGLPGIPRPNIFGIDFSSNTFFLILVVIFVLISYFFIHRICNSQFGKALEATRDDELAAKSLGKHTLKLKSISLVVSAFFAGIAGCLFASYITFIDPSSFTFINLIPILLIVIIGGLASLRGTILATIIIVLLPEPLRFIGLPSSILGPIRQIVFALMLILIMYFKPRGFFGKVDLE</sequence>
<organism evidence="7 8">
    <name type="scientific">Candidatus Roizmanbacteria bacterium CG22_combo_CG10-13_8_21_14_all_35_9</name>
    <dbReference type="NCBI Taxonomy" id="1974861"/>
    <lineage>
        <taxon>Bacteria</taxon>
        <taxon>Candidatus Roizmaniibacteriota</taxon>
    </lineage>
</organism>
<dbReference type="GO" id="GO:0015658">
    <property type="term" value="F:branched-chain amino acid transmembrane transporter activity"/>
    <property type="evidence" value="ECO:0007669"/>
    <property type="project" value="InterPro"/>
</dbReference>
<name>A0A2H0BXA7_9BACT</name>
<dbReference type="PANTHER" id="PTHR30482:SF10">
    <property type="entry name" value="HIGH-AFFINITY BRANCHED-CHAIN AMINO ACID TRANSPORT PROTEIN BRAE"/>
    <property type="match status" value="1"/>
</dbReference>
<dbReference type="Proteomes" id="UP000231021">
    <property type="component" value="Unassembled WGS sequence"/>
</dbReference>
<dbReference type="InterPro" id="IPR001851">
    <property type="entry name" value="ABC_transp_permease"/>
</dbReference>
<feature type="transmembrane region" description="Helical" evidence="6">
    <location>
        <begin position="6"/>
        <end position="25"/>
    </location>
</feature>